<feature type="compositionally biased region" description="Low complexity" evidence="1">
    <location>
        <begin position="414"/>
        <end position="430"/>
    </location>
</feature>
<dbReference type="Proteomes" id="UP000054166">
    <property type="component" value="Unassembled WGS sequence"/>
</dbReference>
<gene>
    <name evidence="2" type="ORF">PILCRDRAFT_349</name>
</gene>
<feature type="compositionally biased region" description="Basic residues" evidence="1">
    <location>
        <begin position="358"/>
        <end position="368"/>
    </location>
</feature>
<accession>A0A0C3C0C2</accession>
<sequence length="763" mass="84122">MARKRRAKQRMAKEDQQNRKLWAEGCRQTILEPHIAPYTDALEHGWQHEWTYLTKVFNHYHALIPWRLPDHEEPPLPLPKYDPLAIPAVEDLSAEELTQQAKVYKAIRHWFKYRARNLRKDALPKMNTKSPFAPLLQKLSGISKPPTRARQGWQQFMKGEQDGLKKQAVEEKKAAVKAYEEELKKPISKLPADCQKCIDLLGTFVAPILAGIEELTGLKTVLLAGGPIPRYGGDIGAMHINMGKNNVANPIHWNQWDDTRFNTDVLGFFKEYLRTCYTRTDCEMSALSTCDPLVGTQYALEDEEDIATGELDSESDTESSSDSNTSDSGEDNTSEVDDLNVAGDKRKCSRKSGDGDRRKARKTSKTKARAAPSKASKTKVSKSAPTINPLAPTVNNSLPVTSAPAGETSGNRHSLSSAAKGSSVSKSTKSQYEINQDANIARNKALFDSLDLRDTAMNVFKPPRPTLKRKDKPAPAASARETRAASRRSSRNNPTDEHTDSESRGLGDGTDVGSSESMENAGGEMGTPDENLELQLDIDTSAYDGLTGVSNDSSVDAGTSSNLLTDTLSTAQNSTGVSMRVTTLPAAGVPPTNSSANGLSDASTPMHPTDLARPTVPSIAPDWFRLGFREVTKEELGPTFNQILLRFIEIESAAGFADMKKGFPSSGRPCELGKKTWWKWWAGLQPEWREGRESGNLVRGIYGDKWDDMTVPGPNGWLSIVACLYWWGCATRQSSQGHEYEKALQDVLFMMDGLTQNLKKQSV</sequence>
<feature type="compositionally biased region" description="Acidic residues" evidence="1">
    <location>
        <begin position="328"/>
        <end position="338"/>
    </location>
</feature>
<feature type="compositionally biased region" description="Basic and acidic residues" evidence="1">
    <location>
        <begin position="343"/>
        <end position="357"/>
    </location>
</feature>
<organism evidence="2 3">
    <name type="scientific">Piloderma croceum (strain F 1598)</name>
    <dbReference type="NCBI Taxonomy" id="765440"/>
    <lineage>
        <taxon>Eukaryota</taxon>
        <taxon>Fungi</taxon>
        <taxon>Dikarya</taxon>
        <taxon>Basidiomycota</taxon>
        <taxon>Agaricomycotina</taxon>
        <taxon>Agaricomycetes</taxon>
        <taxon>Agaricomycetidae</taxon>
        <taxon>Atheliales</taxon>
        <taxon>Atheliaceae</taxon>
        <taxon>Piloderma</taxon>
    </lineage>
</organism>
<feature type="region of interest" description="Disordered" evidence="1">
    <location>
        <begin position="458"/>
        <end position="529"/>
    </location>
</feature>
<dbReference type="HOGENOM" id="CLU_021048_0_0_1"/>
<feature type="compositionally biased region" description="Basic and acidic residues" evidence="1">
    <location>
        <begin position="494"/>
        <end position="505"/>
    </location>
</feature>
<protein>
    <submittedName>
        <fullName evidence="2">Uncharacterized protein</fullName>
    </submittedName>
</protein>
<feature type="region of interest" description="Disordered" evidence="1">
    <location>
        <begin position="308"/>
        <end position="431"/>
    </location>
</feature>
<name>A0A0C3C0C2_PILCF</name>
<keyword evidence="3" id="KW-1185">Reference proteome</keyword>
<feature type="compositionally biased region" description="Acidic residues" evidence="1">
    <location>
        <begin position="308"/>
        <end position="319"/>
    </location>
</feature>
<evidence type="ECO:0000313" key="2">
    <source>
        <dbReference type="EMBL" id="KIM92283.1"/>
    </source>
</evidence>
<evidence type="ECO:0000313" key="3">
    <source>
        <dbReference type="Proteomes" id="UP000054166"/>
    </source>
</evidence>
<dbReference type="AlphaFoldDB" id="A0A0C3C0C2"/>
<dbReference type="InParanoid" id="A0A0C3C0C2"/>
<dbReference type="EMBL" id="KN832970">
    <property type="protein sequence ID" value="KIM92283.1"/>
    <property type="molecule type" value="Genomic_DNA"/>
</dbReference>
<reference evidence="3" key="2">
    <citation type="submission" date="2015-01" db="EMBL/GenBank/DDBJ databases">
        <title>Evolutionary Origins and Diversification of the Mycorrhizal Mutualists.</title>
        <authorList>
            <consortium name="DOE Joint Genome Institute"/>
            <consortium name="Mycorrhizal Genomics Consortium"/>
            <person name="Kohler A."/>
            <person name="Kuo A."/>
            <person name="Nagy L.G."/>
            <person name="Floudas D."/>
            <person name="Copeland A."/>
            <person name="Barry K.W."/>
            <person name="Cichocki N."/>
            <person name="Veneault-Fourrey C."/>
            <person name="LaButti K."/>
            <person name="Lindquist E.A."/>
            <person name="Lipzen A."/>
            <person name="Lundell T."/>
            <person name="Morin E."/>
            <person name="Murat C."/>
            <person name="Riley R."/>
            <person name="Ohm R."/>
            <person name="Sun H."/>
            <person name="Tunlid A."/>
            <person name="Henrissat B."/>
            <person name="Grigoriev I.V."/>
            <person name="Hibbett D.S."/>
            <person name="Martin F."/>
        </authorList>
    </citation>
    <scope>NUCLEOTIDE SEQUENCE [LARGE SCALE GENOMIC DNA]</scope>
    <source>
        <strain evidence="3">F 1598</strain>
    </source>
</reference>
<dbReference type="OrthoDB" id="3058987at2759"/>
<dbReference type="STRING" id="765440.A0A0C3C0C2"/>
<evidence type="ECO:0000256" key="1">
    <source>
        <dbReference type="SAM" id="MobiDB-lite"/>
    </source>
</evidence>
<reference evidence="2 3" key="1">
    <citation type="submission" date="2014-04" db="EMBL/GenBank/DDBJ databases">
        <authorList>
            <consortium name="DOE Joint Genome Institute"/>
            <person name="Kuo A."/>
            <person name="Tarkka M."/>
            <person name="Buscot F."/>
            <person name="Kohler A."/>
            <person name="Nagy L.G."/>
            <person name="Floudas D."/>
            <person name="Copeland A."/>
            <person name="Barry K.W."/>
            <person name="Cichocki N."/>
            <person name="Veneault-Fourrey C."/>
            <person name="LaButti K."/>
            <person name="Lindquist E.A."/>
            <person name="Lipzen A."/>
            <person name="Lundell T."/>
            <person name="Morin E."/>
            <person name="Murat C."/>
            <person name="Sun H."/>
            <person name="Tunlid A."/>
            <person name="Henrissat B."/>
            <person name="Grigoriev I.V."/>
            <person name="Hibbett D.S."/>
            <person name="Martin F."/>
            <person name="Nordberg H.P."/>
            <person name="Cantor M.N."/>
            <person name="Hua S.X."/>
        </authorList>
    </citation>
    <scope>NUCLEOTIDE SEQUENCE [LARGE SCALE GENOMIC DNA]</scope>
    <source>
        <strain evidence="2 3">F 1598</strain>
    </source>
</reference>
<proteinExistence type="predicted"/>